<dbReference type="Proteomes" id="UP000273516">
    <property type="component" value="Unassembled WGS sequence"/>
</dbReference>
<gene>
    <name evidence="10" type="primary">ispE</name>
    <name evidence="13" type="ORF">C9E81_07375</name>
</gene>
<evidence type="ECO:0000313" key="14">
    <source>
        <dbReference type="Proteomes" id="UP000273516"/>
    </source>
</evidence>
<feature type="domain" description="GHMP kinase C-terminal" evidence="12">
    <location>
        <begin position="187"/>
        <end position="260"/>
    </location>
</feature>
<dbReference type="PANTHER" id="PTHR43527">
    <property type="entry name" value="4-DIPHOSPHOCYTIDYL-2-C-METHYL-D-ERYTHRITOL KINASE, CHLOROPLASTIC"/>
    <property type="match status" value="1"/>
</dbReference>
<dbReference type="SUPFAM" id="SSF55060">
    <property type="entry name" value="GHMP Kinase, C-terminal domain"/>
    <property type="match status" value="1"/>
</dbReference>
<feature type="domain" description="GHMP kinase N-terminal" evidence="11">
    <location>
        <begin position="73"/>
        <end position="128"/>
    </location>
</feature>
<evidence type="ECO:0000259" key="11">
    <source>
        <dbReference type="Pfam" id="PF00288"/>
    </source>
</evidence>
<feature type="active site" evidence="10">
    <location>
        <position position="127"/>
    </location>
</feature>
<reference evidence="13 14" key="1">
    <citation type="submission" date="2018-07" db="EMBL/GenBank/DDBJ databases">
        <authorList>
            <person name="Zhang Y."/>
            <person name="Wang L."/>
            <person name="Ma S."/>
        </authorList>
    </citation>
    <scope>NUCLEOTIDE SEQUENCE [LARGE SCALE GENOMIC DNA]</scope>
    <source>
        <strain evidence="13 14">4-2</strain>
    </source>
</reference>
<dbReference type="NCBIfam" id="NF011202">
    <property type="entry name" value="PRK14608.1"/>
    <property type="match status" value="1"/>
</dbReference>
<feature type="active site" evidence="10">
    <location>
        <position position="13"/>
    </location>
</feature>
<keyword evidence="7 10" id="KW-0067">ATP-binding</keyword>
<evidence type="ECO:0000256" key="10">
    <source>
        <dbReference type="HAMAP-Rule" id="MF_00061"/>
    </source>
</evidence>
<evidence type="ECO:0000256" key="7">
    <source>
        <dbReference type="ARBA" id="ARBA00022840"/>
    </source>
</evidence>
<dbReference type="UniPathway" id="UPA00056">
    <property type="reaction ID" value="UER00094"/>
</dbReference>
<keyword evidence="14" id="KW-1185">Reference proteome</keyword>
<dbReference type="InterPro" id="IPR006204">
    <property type="entry name" value="GHMP_kinase_N_dom"/>
</dbReference>
<keyword evidence="5 10" id="KW-0547">Nucleotide-binding</keyword>
<comment type="pathway">
    <text evidence="10">Isoprenoid biosynthesis; isopentenyl diphosphate biosynthesis via DXP pathway; isopentenyl diphosphate from 1-deoxy-D-xylulose 5-phosphate: step 3/6.</text>
</comment>
<feature type="binding site" evidence="10">
    <location>
        <begin position="91"/>
        <end position="101"/>
    </location>
    <ligand>
        <name>ATP</name>
        <dbReference type="ChEBI" id="CHEBI:30616"/>
    </ligand>
</feature>
<comment type="catalytic activity">
    <reaction evidence="10">
        <text>4-CDP-2-C-methyl-D-erythritol + ATP = 4-CDP-2-C-methyl-D-erythritol 2-phosphate + ADP + H(+)</text>
        <dbReference type="Rhea" id="RHEA:18437"/>
        <dbReference type="ChEBI" id="CHEBI:15378"/>
        <dbReference type="ChEBI" id="CHEBI:30616"/>
        <dbReference type="ChEBI" id="CHEBI:57823"/>
        <dbReference type="ChEBI" id="CHEBI:57919"/>
        <dbReference type="ChEBI" id="CHEBI:456216"/>
        <dbReference type="EC" id="2.7.1.148"/>
    </reaction>
</comment>
<evidence type="ECO:0000256" key="2">
    <source>
        <dbReference type="ARBA" id="ARBA00012052"/>
    </source>
</evidence>
<proteinExistence type="inferred from homology"/>
<keyword evidence="4 10" id="KW-0808">Transferase</keyword>
<accession>A0A3M0MLC0</accession>
<evidence type="ECO:0000256" key="8">
    <source>
        <dbReference type="ARBA" id="ARBA00023229"/>
    </source>
</evidence>
<keyword evidence="8 10" id="KW-0414">Isoprene biosynthesis</keyword>
<evidence type="ECO:0000256" key="4">
    <source>
        <dbReference type="ARBA" id="ARBA00022679"/>
    </source>
</evidence>
<name>A0A3M0MLC0_9RHOB</name>
<dbReference type="PANTHER" id="PTHR43527:SF2">
    <property type="entry name" value="4-DIPHOSPHOCYTIDYL-2-C-METHYL-D-ERYTHRITOL KINASE, CHLOROPLASTIC"/>
    <property type="match status" value="1"/>
</dbReference>
<dbReference type="SUPFAM" id="SSF54211">
    <property type="entry name" value="Ribosomal protein S5 domain 2-like"/>
    <property type="match status" value="1"/>
</dbReference>
<dbReference type="InterPro" id="IPR014721">
    <property type="entry name" value="Ribsml_uS5_D2-typ_fold_subgr"/>
</dbReference>
<evidence type="ECO:0000313" key="13">
    <source>
        <dbReference type="EMBL" id="RMC36470.1"/>
    </source>
</evidence>
<dbReference type="Pfam" id="PF00288">
    <property type="entry name" value="GHMP_kinases_N"/>
    <property type="match status" value="1"/>
</dbReference>
<dbReference type="RefSeq" id="WP_122111640.1">
    <property type="nucleotide sequence ID" value="NZ_QOKZ01000002.1"/>
</dbReference>
<evidence type="ECO:0000256" key="6">
    <source>
        <dbReference type="ARBA" id="ARBA00022777"/>
    </source>
</evidence>
<dbReference type="InterPro" id="IPR004424">
    <property type="entry name" value="IspE"/>
</dbReference>
<evidence type="ECO:0000256" key="1">
    <source>
        <dbReference type="ARBA" id="ARBA00009684"/>
    </source>
</evidence>
<dbReference type="OrthoDB" id="9809438at2"/>
<dbReference type="GO" id="GO:0005524">
    <property type="term" value="F:ATP binding"/>
    <property type="evidence" value="ECO:0007669"/>
    <property type="project" value="UniProtKB-UniRule"/>
</dbReference>
<evidence type="ECO:0000259" key="12">
    <source>
        <dbReference type="Pfam" id="PF08544"/>
    </source>
</evidence>
<dbReference type="EC" id="2.7.1.148" evidence="2 10"/>
<dbReference type="GO" id="GO:0016114">
    <property type="term" value="P:terpenoid biosynthetic process"/>
    <property type="evidence" value="ECO:0007669"/>
    <property type="project" value="InterPro"/>
</dbReference>
<evidence type="ECO:0000256" key="5">
    <source>
        <dbReference type="ARBA" id="ARBA00022741"/>
    </source>
</evidence>
<dbReference type="InterPro" id="IPR036554">
    <property type="entry name" value="GHMP_kinase_C_sf"/>
</dbReference>
<dbReference type="InterPro" id="IPR013750">
    <property type="entry name" value="GHMP_kinase_C_dom"/>
</dbReference>
<dbReference type="InterPro" id="IPR020568">
    <property type="entry name" value="Ribosomal_Su5_D2-typ_SF"/>
</dbReference>
<dbReference type="GO" id="GO:0019288">
    <property type="term" value="P:isopentenyl diphosphate biosynthetic process, methylerythritol 4-phosphate pathway"/>
    <property type="evidence" value="ECO:0007669"/>
    <property type="project" value="UniProtKB-UniRule"/>
</dbReference>
<protein>
    <recommendedName>
        <fullName evidence="3 10">4-diphosphocytidyl-2-C-methyl-D-erythritol kinase</fullName>
        <shortName evidence="10">CMK</shortName>
        <ecNumber evidence="2 10">2.7.1.148</ecNumber>
    </recommendedName>
    <alternativeName>
        <fullName evidence="9 10">4-(cytidine-5'-diphospho)-2-C-methyl-D-erythritol kinase</fullName>
    </alternativeName>
</protein>
<dbReference type="HAMAP" id="MF_00061">
    <property type="entry name" value="IspE"/>
    <property type="match status" value="1"/>
</dbReference>
<dbReference type="EMBL" id="QOKZ01000002">
    <property type="protein sequence ID" value="RMC36470.1"/>
    <property type="molecule type" value="Genomic_DNA"/>
</dbReference>
<dbReference type="Pfam" id="PF08544">
    <property type="entry name" value="GHMP_kinases_C"/>
    <property type="match status" value="1"/>
</dbReference>
<dbReference type="Gene3D" id="3.30.230.10">
    <property type="match status" value="1"/>
</dbReference>
<dbReference type="AlphaFoldDB" id="A0A3M0MLC0"/>
<keyword evidence="6 10" id="KW-0418">Kinase</keyword>
<dbReference type="PIRSF" id="PIRSF010376">
    <property type="entry name" value="IspE"/>
    <property type="match status" value="1"/>
</dbReference>
<comment type="caution">
    <text evidence="13">The sequence shown here is derived from an EMBL/GenBank/DDBJ whole genome shotgun (WGS) entry which is preliminary data.</text>
</comment>
<comment type="similarity">
    <text evidence="1 10">Belongs to the GHMP kinase family. IspE subfamily.</text>
</comment>
<dbReference type="GO" id="GO:0050515">
    <property type="term" value="F:4-(cytidine 5'-diphospho)-2-C-methyl-D-erythritol kinase activity"/>
    <property type="evidence" value="ECO:0007669"/>
    <property type="project" value="UniProtKB-UniRule"/>
</dbReference>
<organism evidence="13 14">
    <name type="scientific">Paracoccus alkanivorans</name>
    <dbReference type="NCBI Taxonomy" id="2116655"/>
    <lineage>
        <taxon>Bacteria</taxon>
        <taxon>Pseudomonadati</taxon>
        <taxon>Pseudomonadota</taxon>
        <taxon>Alphaproteobacteria</taxon>
        <taxon>Rhodobacterales</taxon>
        <taxon>Paracoccaceae</taxon>
        <taxon>Paracoccus</taxon>
    </lineage>
</organism>
<evidence type="ECO:0000256" key="9">
    <source>
        <dbReference type="ARBA" id="ARBA00032554"/>
    </source>
</evidence>
<comment type="function">
    <text evidence="10">Catalyzes the phosphorylation of the position 2 hydroxy group of 4-diphosphocytidyl-2C-methyl-D-erythritol.</text>
</comment>
<evidence type="ECO:0000256" key="3">
    <source>
        <dbReference type="ARBA" id="ARBA00017473"/>
    </source>
</evidence>
<dbReference type="Gene3D" id="3.30.70.890">
    <property type="entry name" value="GHMP kinase, C-terminal domain"/>
    <property type="match status" value="1"/>
</dbReference>
<sequence length="277" mass="28652">MSVTCLSEPAPAKLNLALHVTGRRTDGYHLLDSLVCFTSLGDELRLSPGPLSLSIDGPFGDGLAVDDDNLCLRAARLAGADIGICLTKNLPVASGIGGGSADAAAVLRGLERLGHALPADLQQLGADVPVCLASVPARMQGIGERIVPLPALPPLHLVLVNPGVALSTPQVFAALEQRENPALPEIPDFAAAEALIRWLRGTRNDLEAPARHLAPVIGEVLAALNAMGAGFARMSGSGATCFGIFDTAPRAAESAETLQRHGWWAMATELAQPPVPG</sequence>